<dbReference type="Pfam" id="PF02469">
    <property type="entry name" value="Fasciclin"/>
    <property type="match status" value="1"/>
</dbReference>
<dbReference type="InterPro" id="IPR036378">
    <property type="entry name" value="FAS1_dom_sf"/>
</dbReference>
<protein>
    <submittedName>
        <fullName evidence="1">Fasciclin domain-containing protein</fullName>
    </submittedName>
</protein>
<reference evidence="1 2" key="1">
    <citation type="submission" date="2019-11" db="EMBL/GenBank/DDBJ databases">
        <authorList>
            <person name="Li J."/>
        </authorList>
    </citation>
    <scope>NUCLEOTIDE SEQUENCE [LARGE SCALE GENOMIC DNA]</scope>
    <source>
        <strain evidence="1 2">MF47</strain>
    </source>
</reference>
<dbReference type="SUPFAM" id="SSF82153">
    <property type="entry name" value="FAS1 domain"/>
    <property type="match status" value="1"/>
</dbReference>
<dbReference type="EMBL" id="CP045737">
    <property type="protein sequence ID" value="QGG41523.1"/>
    <property type="molecule type" value="Genomic_DNA"/>
</dbReference>
<proteinExistence type="predicted"/>
<keyword evidence="2" id="KW-1185">Reference proteome</keyword>
<name>A0A5Q2MIL2_9ACTN</name>
<sequence length="211" mass="22562">MRIRTLTTAVAAGLTLTLIGQVGPAGAEAKKPGTKSLAAVLAADGGGYDRNWSDYDILDKAVRTVLAAKPDSDVAVLADGKVKLTAFLPKDIAFRRLVRDLTGRQLSKERSVFKALTKVADVDTLEAVLLYHVVPGATITYRQAQKANGAALDTALSGADIRVSVRKGAVRLRDDDPNDRDPLVIKSSSNLNKGNRQIAHGINRVLRPQDL</sequence>
<gene>
    <name evidence="1" type="ORF">GEV26_09205</name>
</gene>
<dbReference type="SMART" id="SM00554">
    <property type="entry name" value="FAS1"/>
    <property type="match status" value="1"/>
</dbReference>
<dbReference type="PROSITE" id="PS50213">
    <property type="entry name" value="FAS1"/>
    <property type="match status" value="1"/>
</dbReference>
<accession>A0A5Q2MIL2</accession>
<evidence type="ECO:0000313" key="2">
    <source>
        <dbReference type="Proteomes" id="UP000392064"/>
    </source>
</evidence>
<dbReference type="RefSeq" id="WP_153652791.1">
    <property type="nucleotide sequence ID" value="NZ_CP045737.1"/>
</dbReference>
<dbReference type="Gene3D" id="2.30.180.10">
    <property type="entry name" value="FAS1 domain"/>
    <property type="match status" value="1"/>
</dbReference>
<dbReference type="AlphaFoldDB" id="A0A5Q2MIL2"/>
<dbReference type="KEGG" id="aef:GEV26_09205"/>
<dbReference type="InterPro" id="IPR000782">
    <property type="entry name" value="FAS1_domain"/>
</dbReference>
<evidence type="ECO:0000313" key="1">
    <source>
        <dbReference type="EMBL" id="QGG41523.1"/>
    </source>
</evidence>
<dbReference type="Proteomes" id="UP000392064">
    <property type="component" value="Chromosome"/>
</dbReference>
<organism evidence="1 2">
    <name type="scientific">Aeromicrobium yanjiei</name>
    <dbReference type="NCBI Taxonomy" id="2662028"/>
    <lineage>
        <taxon>Bacteria</taxon>
        <taxon>Bacillati</taxon>
        <taxon>Actinomycetota</taxon>
        <taxon>Actinomycetes</taxon>
        <taxon>Propionibacteriales</taxon>
        <taxon>Nocardioidaceae</taxon>
        <taxon>Aeromicrobium</taxon>
    </lineage>
</organism>